<dbReference type="SUPFAM" id="SSF82171">
    <property type="entry name" value="DPP6 N-terminal domain-like"/>
    <property type="match status" value="1"/>
</dbReference>
<reference evidence="2" key="1">
    <citation type="journal article" date="2014" name="Int. J. Syst. Evol. Microbiol.">
        <title>Complete genome sequence of Corynebacterium casei LMG S-19264T (=DSM 44701T), isolated from a smear-ripened cheese.</title>
        <authorList>
            <consortium name="US DOE Joint Genome Institute (JGI-PGF)"/>
            <person name="Walter F."/>
            <person name="Albersmeier A."/>
            <person name="Kalinowski J."/>
            <person name="Ruckert C."/>
        </authorList>
    </citation>
    <scope>NUCLEOTIDE SEQUENCE</scope>
    <source>
        <strain evidence="2">CGMCC 1.15448</strain>
    </source>
</reference>
<dbReference type="Proteomes" id="UP000607559">
    <property type="component" value="Unassembled WGS sequence"/>
</dbReference>
<comment type="caution">
    <text evidence="2">The sequence shown here is derived from an EMBL/GenBank/DDBJ whole genome shotgun (WGS) entry which is preliminary data.</text>
</comment>
<feature type="chain" id="PRO_5035324488" description="WD40-like Beta Propeller Repeat" evidence="1">
    <location>
        <begin position="22"/>
        <end position="325"/>
    </location>
</feature>
<evidence type="ECO:0000313" key="3">
    <source>
        <dbReference type="Proteomes" id="UP000607559"/>
    </source>
</evidence>
<dbReference type="InterPro" id="IPR011659">
    <property type="entry name" value="WD40"/>
</dbReference>
<keyword evidence="1" id="KW-0732">Signal</keyword>
<evidence type="ECO:0000256" key="1">
    <source>
        <dbReference type="SAM" id="SignalP"/>
    </source>
</evidence>
<protein>
    <recommendedName>
        <fullName evidence="4">WD40-like Beta Propeller Repeat</fullName>
    </recommendedName>
</protein>
<proteinExistence type="predicted"/>
<dbReference type="AlphaFoldDB" id="A0A8J2UHC8"/>
<dbReference type="InterPro" id="IPR011042">
    <property type="entry name" value="6-blade_b-propeller_TolB-like"/>
</dbReference>
<dbReference type="EMBL" id="BMJC01000005">
    <property type="protein sequence ID" value="GGB18194.1"/>
    <property type="molecule type" value="Genomic_DNA"/>
</dbReference>
<organism evidence="2 3">
    <name type="scientific">Puia dinghuensis</name>
    <dbReference type="NCBI Taxonomy" id="1792502"/>
    <lineage>
        <taxon>Bacteria</taxon>
        <taxon>Pseudomonadati</taxon>
        <taxon>Bacteroidota</taxon>
        <taxon>Chitinophagia</taxon>
        <taxon>Chitinophagales</taxon>
        <taxon>Chitinophagaceae</taxon>
        <taxon>Puia</taxon>
    </lineage>
</organism>
<name>A0A8J2UHC8_9BACT</name>
<dbReference type="RefSeq" id="WP_188936509.1">
    <property type="nucleotide sequence ID" value="NZ_BMJC01000005.1"/>
</dbReference>
<accession>A0A8J2UHC8</accession>
<dbReference type="Gene3D" id="2.120.10.30">
    <property type="entry name" value="TolB, C-terminal domain"/>
    <property type="match status" value="2"/>
</dbReference>
<evidence type="ECO:0008006" key="4">
    <source>
        <dbReference type="Google" id="ProtNLM"/>
    </source>
</evidence>
<sequence length="325" mass="35782">MSYMINRYLFVVFFVSALMDAAGQPVKPELFAPGIISGAVHDAAPAFSPDGKTVYFHRSGPALSAVILVSRLRNGVWSAPDIASFSGSWQDIEPAMAPDGSYLIFSSNRPVVPGGKRLDGVWNGKVWPTGGGNLWRVDRKGEGWGEPYRLPDMINRDASVFSPAITGDGTLYFMRPVGDSGKFHLYRSAYRDGSYEQPVAAPFSSADTVGDVDPAVAPDESFLVFSSRRPPATQNELFIVFRNGAVWGVPRSLGVEVNRSVGNIEARLSPDHRRLYFSSTWVPKTDDPGEAGSKRRAMACSEWETGMLNIWWVPLDKWLEEREKG</sequence>
<dbReference type="Pfam" id="PF07676">
    <property type="entry name" value="PD40"/>
    <property type="match status" value="4"/>
</dbReference>
<gene>
    <name evidence="2" type="ORF">GCM10011511_47520</name>
</gene>
<feature type="signal peptide" evidence="1">
    <location>
        <begin position="1"/>
        <end position="21"/>
    </location>
</feature>
<reference evidence="2" key="2">
    <citation type="submission" date="2020-09" db="EMBL/GenBank/DDBJ databases">
        <authorList>
            <person name="Sun Q."/>
            <person name="Zhou Y."/>
        </authorList>
    </citation>
    <scope>NUCLEOTIDE SEQUENCE</scope>
    <source>
        <strain evidence="2">CGMCC 1.15448</strain>
    </source>
</reference>
<keyword evidence="3" id="KW-1185">Reference proteome</keyword>
<evidence type="ECO:0000313" key="2">
    <source>
        <dbReference type="EMBL" id="GGB18194.1"/>
    </source>
</evidence>